<organism evidence="1 2">
    <name type="scientific">Cyclobacterium xiamenense</name>
    <dbReference type="NCBI Taxonomy" id="1297121"/>
    <lineage>
        <taxon>Bacteria</taxon>
        <taxon>Pseudomonadati</taxon>
        <taxon>Bacteroidota</taxon>
        <taxon>Cytophagia</taxon>
        <taxon>Cytophagales</taxon>
        <taxon>Cyclobacteriaceae</taxon>
        <taxon>Cyclobacterium</taxon>
    </lineage>
</organism>
<dbReference type="Proteomes" id="UP000199403">
    <property type="component" value="Unassembled WGS sequence"/>
</dbReference>
<dbReference type="AlphaFoldDB" id="A0A1H6VME2"/>
<protein>
    <submittedName>
        <fullName evidence="1">Uncharacterized protein</fullName>
    </submittedName>
</protein>
<sequence>MAFRRFLSVYDSKDSTATPALICVNLSNLWCMLFFHHGFAPIFTHFLGTRIDPFFLLFICANLRNLWCNFFHHGFAQIFTDFLDTKIDLYSMRICAAILFAGRDSPSTTYQITKGGFSDYSPRQYLVPGKTGGLPEAVRWFWKLHPPQIHRYHRP</sequence>
<proteinExistence type="predicted"/>
<accession>A0A1H6VME2</accession>
<evidence type="ECO:0000313" key="1">
    <source>
        <dbReference type="EMBL" id="SEJ05783.1"/>
    </source>
</evidence>
<keyword evidence="2" id="KW-1185">Reference proteome</keyword>
<gene>
    <name evidence="1" type="ORF">SAMN05192553_102169</name>
</gene>
<dbReference type="EMBL" id="FNZH01000002">
    <property type="protein sequence ID" value="SEJ05783.1"/>
    <property type="molecule type" value="Genomic_DNA"/>
</dbReference>
<evidence type="ECO:0000313" key="2">
    <source>
        <dbReference type="Proteomes" id="UP000199403"/>
    </source>
</evidence>
<reference evidence="2" key="1">
    <citation type="submission" date="2016-10" db="EMBL/GenBank/DDBJ databases">
        <authorList>
            <person name="Varghese N."/>
            <person name="Submissions S."/>
        </authorList>
    </citation>
    <scope>NUCLEOTIDE SEQUENCE [LARGE SCALE GENOMIC DNA]</scope>
    <source>
        <strain evidence="2">IBRC-M 10761</strain>
    </source>
</reference>
<name>A0A1H6VME2_9BACT</name>